<evidence type="ECO:0000313" key="2">
    <source>
        <dbReference type="EMBL" id="KAJ6644198.1"/>
    </source>
</evidence>
<dbReference type="Proteomes" id="UP001151699">
    <property type="component" value="Chromosome B"/>
</dbReference>
<dbReference type="EMBL" id="WJQU01000002">
    <property type="protein sequence ID" value="KAJ6644198.1"/>
    <property type="molecule type" value="Genomic_DNA"/>
</dbReference>
<evidence type="ECO:0000313" key="3">
    <source>
        <dbReference type="Proteomes" id="UP001151699"/>
    </source>
</evidence>
<comment type="caution">
    <text evidence="2">The sequence shown here is derived from an EMBL/GenBank/DDBJ whole genome shotgun (WGS) entry which is preliminary data.</text>
</comment>
<organism evidence="2 3">
    <name type="scientific">Pseudolycoriella hygida</name>
    <dbReference type="NCBI Taxonomy" id="35572"/>
    <lineage>
        <taxon>Eukaryota</taxon>
        <taxon>Metazoa</taxon>
        <taxon>Ecdysozoa</taxon>
        <taxon>Arthropoda</taxon>
        <taxon>Hexapoda</taxon>
        <taxon>Insecta</taxon>
        <taxon>Pterygota</taxon>
        <taxon>Neoptera</taxon>
        <taxon>Endopterygota</taxon>
        <taxon>Diptera</taxon>
        <taxon>Nematocera</taxon>
        <taxon>Sciaroidea</taxon>
        <taxon>Sciaridae</taxon>
        <taxon>Pseudolycoriella</taxon>
    </lineage>
</organism>
<evidence type="ECO:0000256" key="1">
    <source>
        <dbReference type="SAM" id="MobiDB-lite"/>
    </source>
</evidence>
<keyword evidence="3" id="KW-1185">Reference proteome</keyword>
<feature type="compositionally biased region" description="Basic residues" evidence="1">
    <location>
        <begin position="1"/>
        <end position="13"/>
    </location>
</feature>
<feature type="non-terminal residue" evidence="2">
    <location>
        <position position="150"/>
    </location>
</feature>
<sequence>SSIKNKPKKRYRAASKASTRDSDSDTFHKFELMQSSFSECTTKVTSTTTVRITTEDDSLIDALDDLPDFINDSVIDQASTYVRNMLRQRKRQKKCRVDFDLYSLSSTTTSLPSWLEIVSKPYINLSEAYKQLNTLLKDGTTENLEAITCD</sequence>
<accession>A0A9Q0N602</accession>
<gene>
    <name evidence="2" type="ORF">Bhyg_09165</name>
</gene>
<name>A0A9Q0N602_9DIPT</name>
<protein>
    <submittedName>
        <fullName evidence="2">Uncharacterized protein</fullName>
    </submittedName>
</protein>
<proteinExistence type="predicted"/>
<feature type="region of interest" description="Disordered" evidence="1">
    <location>
        <begin position="1"/>
        <end position="23"/>
    </location>
</feature>
<feature type="non-terminal residue" evidence="2">
    <location>
        <position position="1"/>
    </location>
</feature>
<reference evidence="2" key="1">
    <citation type="submission" date="2022-07" db="EMBL/GenBank/DDBJ databases">
        <authorList>
            <person name="Trinca V."/>
            <person name="Uliana J.V.C."/>
            <person name="Torres T.T."/>
            <person name="Ward R.J."/>
            <person name="Monesi N."/>
        </authorList>
    </citation>
    <scope>NUCLEOTIDE SEQUENCE</scope>
    <source>
        <strain evidence="2">HSMRA1968</strain>
        <tissue evidence="2">Whole embryos</tissue>
    </source>
</reference>
<dbReference type="AlphaFoldDB" id="A0A9Q0N602"/>